<organism evidence="2 3">
    <name type="scientific">Diploscapter pachys</name>
    <dbReference type="NCBI Taxonomy" id="2018661"/>
    <lineage>
        <taxon>Eukaryota</taxon>
        <taxon>Metazoa</taxon>
        <taxon>Ecdysozoa</taxon>
        <taxon>Nematoda</taxon>
        <taxon>Chromadorea</taxon>
        <taxon>Rhabditida</taxon>
        <taxon>Rhabditina</taxon>
        <taxon>Rhabditomorpha</taxon>
        <taxon>Rhabditoidea</taxon>
        <taxon>Rhabditidae</taxon>
        <taxon>Diploscapter</taxon>
    </lineage>
</organism>
<accession>A0A2A2LPM5</accession>
<dbReference type="EMBL" id="LIAE01006534">
    <property type="protein sequence ID" value="PAV88088.1"/>
    <property type="molecule type" value="Genomic_DNA"/>
</dbReference>
<dbReference type="Gene3D" id="3.90.1200.10">
    <property type="match status" value="1"/>
</dbReference>
<protein>
    <recommendedName>
        <fullName evidence="1">CHK kinase-like domain-containing protein</fullName>
    </recommendedName>
</protein>
<gene>
    <name evidence="2" type="ORF">WR25_09101</name>
</gene>
<dbReference type="Proteomes" id="UP000218231">
    <property type="component" value="Unassembled WGS sequence"/>
</dbReference>
<name>A0A2A2LPM5_9BILA</name>
<keyword evidence="3" id="KW-1185">Reference proteome</keyword>
<feature type="domain" description="CHK kinase-like" evidence="1">
    <location>
        <begin position="121"/>
        <end position="301"/>
    </location>
</feature>
<sequence>METAPLNDIFEDIKYSLGLCHDIVADGELQKLLHANGFVGELYAFEGHLRIDENVRYKLVAKIMKINSNFTPEMQENLKKIHNLECDVYKLLREHFRSTNLKLQTYALIKFVDEDDDSAYIVMEHVGNLVPTSVCDTLTKSEMEQVLENLALFHSTTCDDEHFGEELFSNNVSGMFRDDLVPLTMKHLQKLTESQEKGDTYGEAAKVLVNLLKAGEMRKFNDKYGRVFCHGDTWQSNILFVNDNGTRKFRAFIDFQTTHTGNPAIDLARLFCGCLTRKDLNDHTDHFLKFYYEKLSAIKQPQFSLEQLKEAYDIMYPLQVYLQLANAAFLGEKEMQNKSAEERKQFLTNINSLVDDLKKVL</sequence>
<dbReference type="InterPro" id="IPR015897">
    <property type="entry name" value="CHK_kinase-like"/>
</dbReference>
<evidence type="ECO:0000259" key="1">
    <source>
        <dbReference type="SMART" id="SM00587"/>
    </source>
</evidence>
<proteinExistence type="predicted"/>
<evidence type="ECO:0000313" key="2">
    <source>
        <dbReference type="EMBL" id="PAV88088.1"/>
    </source>
</evidence>
<comment type="caution">
    <text evidence="2">The sequence shown here is derived from an EMBL/GenBank/DDBJ whole genome shotgun (WGS) entry which is preliminary data.</text>
</comment>
<evidence type="ECO:0000313" key="3">
    <source>
        <dbReference type="Proteomes" id="UP000218231"/>
    </source>
</evidence>
<dbReference type="Pfam" id="PF07914">
    <property type="entry name" value="DUF1679"/>
    <property type="match status" value="1"/>
</dbReference>
<dbReference type="InterPro" id="IPR052961">
    <property type="entry name" value="Oxido-Kinase-like_Enzymes"/>
</dbReference>
<dbReference type="AlphaFoldDB" id="A0A2A2LPM5"/>
<dbReference type="InterPro" id="IPR012877">
    <property type="entry name" value="Dhs-27"/>
</dbReference>
<reference evidence="2 3" key="1">
    <citation type="journal article" date="2017" name="Curr. Biol.">
        <title>Genome architecture and evolution of a unichromosomal asexual nematode.</title>
        <authorList>
            <person name="Fradin H."/>
            <person name="Zegar C."/>
            <person name="Gutwein M."/>
            <person name="Lucas J."/>
            <person name="Kovtun M."/>
            <person name="Corcoran D."/>
            <person name="Baugh L.R."/>
            <person name="Kiontke K."/>
            <person name="Gunsalus K."/>
            <person name="Fitch D.H."/>
            <person name="Piano F."/>
        </authorList>
    </citation>
    <scope>NUCLEOTIDE SEQUENCE [LARGE SCALE GENOMIC DNA]</scope>
    <source>
        <strain evidence="2">PF1309</strain>
    </source>
</reference>
<dbReference type="InterPro" id="IPR011009">
    <property type="entry name" value="Kinase-like_dom_sf"/>
</dbReference>
<dbReference type="SUPFAM" id="SSF56112">
    <property type="entry name" value="Protein kinase-like (PK-like)"/>
    <property type="match status" value="1"/>
</dbReference>
<dbReference type="PANTHER" id="PTHR23020">
    <property type="entry name" value="UNCHARACTERIZED NUCLEAR HORMONE RECEPTOR-RELATED"/>
    <property type="match status" value="1"/>
</dbReference>
<dbReference type="PANTHER" id="PTHR23020:SF8">
    <property type="entry name" value="CHK KINASE-LIKE DOMAIN-CONTAINING PROTEIN"/>
    <property type="match status" value="1"/>
</dbReference>
<dbReference type="OrthoDB" id="5914377at2759"/>
<dbReference type="SMART" id="SM00587">
    <property type="entry name" value="CHK"/>
    <property type="match status" value="1"/>
</dbReference>